<comment type="caution">
    <text evidence="1">The sequence shown here is derived from an EMBL/GenBank/DDBJ whole genome shotgun (WGS) entry which is preliminary data.</text>
</comment>
<dbReference type="Proteomes" id="UP000635565">
    <property type="component" value="Unassembled WGS sequence"/>
</dbReference>
<reference evidence="1 2" key="1">
    <citation type="journal article" date="2021" name="Int. J. Syst. Evol. Microbiol.">
        <title>Reticulibacter mediterranei gen. nov., sp. nov., within the new family Reticulibacteraceae fam. nov., and Ktedonospora formicarum gen. nov., sp. nov., Ktedonobacter robiniae sp. nov., Dictyobacter formicarum sp. nov. and Dictyobacter arantiisoli sp. nov., belonging to the class Ktedonobacteria.</title>
        <authorList>
            <person name="Yabe S."/>
            <person name="Zheng Y."/>
            <person name="Wang C.M."/>
            <person name="Sakai Y."/>
            <person name="Abe K."/>
            <person name="Yokota A."/>
            <person name="Donadio S."/>
            <person name="Cavaletti L."/>
            <person name="Monciardini P."/>
        </authorList>
    </citation>
    <scope>NUCLEOTIDE SEQUENCE [LARGE SCALE GENOMIC DNA]</scope>
    <source>
        <strain evidence="1 2">SOSP1-9</strain>
    </source>
</reference>
<sequence length="81" mass="8902">MRKREYSAWDFSYATNGDAREHIEGPSPILLTGKLSVILPLFPLLVIYHVESNPGRSTGNPDPGLEIISDTISFVTGASRE</sequence>
<keyword evidence="2" id="KW-1185">Reference proteome</keyword>
<accession>A0ABQ3VJB6</accession>
<name>A0ABQ3VJB6_9CHLR</name>
<dbReference type="EMBL" id="BNJJ01000011">
    <property type="protein sequence ID" value="GHO86185.1"/>
    <property type="molecule type" value="Genomic_DNA"/>
</dbReference>
<organism evidence="1 2">
    <name type="scientific">Dictyobacter formicarum</name>
    <dbReference type="NCBI Taxonomy" id="2778368"/>
    <lineage>
        <taxon>Bacteria</taxon>
        <taxon>Bacillati</taxon>
        <taxon>Chloroflexota</taxon>
        <taxon>Ktedonobacteria</taxon>
        <taxon>Ktedonobacterales</taxon>
        <taxon>Dictyobacteraceae</taxon>
        <taxon>Dictyobacter</taxon>
    </lineage>
</organism>
<evidence type="ECO:0000313" key="2">
    <source>
        <dbReference type="Proteomes" id="UP000635565"/>
    </source>
</evidence>
<gene>
    <name evidence="1" type="ORF">KSZ_41910</name>
</gene>
<evidence type="ECO:0000313" key="1">
    <source>
        <dbReference type="EMBL" id="GHO86185.1"/>
    </source>
</evidence>
<proteinExistence type="predicted"/>
<protein>
    <submittedName>
        <fullName evidence="1">Uncharacterized protein</fullName>
    </submittedName>
</protein>